<reference evidence="1 2" key="1">
    <citation type="submission" date="2020-09" db="EMBL/GenBank/DDBJ databases">
        <title>De no assembly of potato wild relative species, Solanum commersonii.</title>
        <authorList>
            <person name="Cho K."/>
        </authorList>
    </citation>
    <scope>NUCLEOTIDE SEQUENCE [LARGE SCALE GENOMIC DNA]</scope>
    <source>
        <strain evidence="1">LZ3.2</strain>
        <tissue evidence="1">Leaf</tissue>
    </source>
</reference>
<dbReference type="EMBL" id="JACXVP010000003">
    <property type="protein sequence ID" value="KAG5615125.1"/>
    <property type="molecule type" value="Genomic_DNA"/>
</dbReference>
<organism evidence="1 2">
    <name type="scientific">Solanum commersonii</name>
    <name type="common">Commerson's wild potato</name>
    <name type="synonym">Commerson's nightshade</name>
    <dbReference type="NCBI Taxonomy" id="4109"/>
    <lineage>
        <taxon>Eukaryota</taxon>
        <taxon>Viridiplantae</taxon>
        <taxon>Streptophyta</taxon>
        <taxon>Embryophyta</taxon>
        <taxon>Tracheophyta</taxon>
        <taxon>Spermatophyta</taxon>
        <taxon>Magnoliopsida</taxon>
        <taxon>eudicotyledons</taxon>
        <taxon>Gunneridae</taxon>
        <taxon>Pentapetalae</taxon>
        <taxon>asterids</taxon>
        <taxon>lamiids</taxon>
        <taxon>Solanales</taxon>
        <taxon>Solanaceae</taxon>
        <taxon>Solanoideae</taxon>
        <taxon>Solaneae</taxon>
        <taxon>Solanum</taxon>
    </lineage>
</organism>
<comment type="caution">
    <text evidence="1">The sequence shown here is derived from an EMBL/GenBank/DDBJ whole genome shotgun (WGS) entry which is preliminary data.</text>
</comment>
<protein>
    <submittedName>
        <fullName evidence="1">Uncharacterized protein</fullName>
    </submittedName>
</protein>
<keyword evidence="2" id="KW-1185">Reference proteome</keyword>
<evidence type="ECO:0000313" key="2">
    <source>
        <dbReference type="Proteomes" id="UP000824120"/>
    </source>
</evidence>
<name>A0A9J5ZS86_SOLCO</name>
<dbReference type="Proteomes" id="UP000824120">
    <property type="component" value="Chromosome 3"/>
</dbReference>
<dbReference type="AlphaFoldDB" id="A0A9J5ZS86"/>
<sequence length="94" mass="10796">MQRDNVENAKQVSLMECTNLLDKVNSKITEQIFECTEGHKAIMKFLYELDGIQLEITTLVELEEIATQQRQSYEEARDSESILATRTNLISKVS</sequence>
<proteinExistence type="predicted"/>
<gene>
    <name evidence="1" type="ORF">H5410_014949</name>
</gene>
<accession>A0A9J5ZS86</accession>
<evidence type="ECO:0000313" key="1">
    <source>
        <dbReference type="EMBL" id="KAG5615125.1"/>
    </source>
</evidence>